<feature type="chain" id="PRO_5026351610" description="EGF-like domain-containing protein" evidence="6">
    <location>
        <begin position="20"/>
        <end position="582"/>
    </location>
</feature>
<keyword evidence="5" id="KW-0812">Transmembrane</keyword>
<evidence type="ECO:0000256" key="1">
    <source>
        <dbReference type="ARBA" id="ARBA00007528"/>
    </source>
</evidence>
<reference evidence="8 9" key="1">
    <citation type="submission" date="2019-07" db="EMBL/GenBank/DDBJ databases">
        <title>Genomics analysis of Aphanomyces spp. identifies a new class of oomycete effector associated with host adaptation.</title>
        <authorList>
            <person name="Gaulin E."/>
        </authorList>
    </citation>
    <scope>NUCLEOTIDE SEQUENCE [LARGE SCALE GENOMIC DNA]</scope>
    <source>
        <strain evidence="8 9">ATCC 201684</strain>
    </source>
</reference>
<dbReference type="GO" id="GO:0034411">
    <property type="term" value="P:cell wall (1-&gt;3)-beta-D-glucan biosynthetic process"/>
    <property type="evidence" value="ECO:0007669"/>
    <property type="project" value="TreeGrafter"/>
</dbReference>
<dbReference type="InterPro" id="IPR004886">
    <property type="entry name" value="Glucanosyltransferase"/>
</dbReference>
<keyword evidence="4" id="KW-0325">Glycoprotein</keyword>
<comment type="similarity">
    <text evidence="1">Belongs to the glycosyl hydrolase 72 family.</text>
</comment>
<name>A0A6G0WHF9_9STRA</name>
<keyword evidence="2 6" id="KW-0732">Signal</keyword>
<dbReference type="Pfam" id="PF03198">
    <property type="entry name" value="Glyco_hydro_72"/>
    <property type="match status" value="2"/>
</dbReference>
<gene>
    <name evidence="8" type="ORF">Ae201684_015232</name>
</gene>
<dbReference type="VEuPathDB" id="FungiDB:AeMF1_000816"/>
<dbReference type="GO" id="GO:0042124">
    <property type="term" value="F:1,3-beta-glucanosyltransferase activity"/>
    <property type="evidence" value="ECO:0007669"/>
    <property type="project" value="TreeGrafter"/>
</dbReference>
<dbReference type="EMBL" id="VJMJ01000213">
    <property type="protein sequence ID" value="KAF0726611.1"/>
    <property type="molecule type" value="Genomic_DNA"/>
</dbReference>
<evidence type="ECO:0000313" key="8">
    <source>
        <dbReference type="EMBL" id="KAF0726611.1"/>
    </source>
</evidence>
<dbReference type="PROSITE" id="PS00022">
    <property type="entry name" value="EGF_1"/>
    <property type="match status" value="1"/>
</dbReference>
<keyword evidence="5" id="KW-0472">Membrane</keyword>
<evidence type="ECO:0000256" key="6">
    <source>
        <dbReference type="SAM" id="SignalP"/>
    </source>
</evidence>
<organism evidence="8 9">
    <name type="scientific">Aphanomyces euteiches</name>
    <dbReference type="NCBI Taxonomy" id="100861"/>
    <lineage>
        <taxon>Eukaryota</taxon>
        <taxon>Sar</taxon>
        <taxon>Stramenopiles</taxon>
        <taxon>Oomycota</taxon>
        <taxon>Saprolegniomycetes</taxon>
        <taxon>Saprolegniales</taxon>
        <taxon>Verrucalvaceae</taxon>
        <taxon>Aphanomyces</taxon>
    </lineage>
</organism>
<feature type="transmembrane region" description="Helical" evidence="5">
    <location>
        <begin position="533"/>
        <end position="556"/>
    </location>
</feature>
<keyword evidence="9" id="KW-1185">Reference proteome</keyword>
<evidence type="ECO:0000256" key="4">
    <source>
        <dbReference type="ARBA" id="ARBA00023180"/>
    </source>
</evidence>
<dbReference type="InterPro" id="IPR017853">
    <property type="entry name" value="GH"/>
</dbReference>
<dbReference type="PANTHER" id="PTHR31468">
    <property type="entry name" value="1,3-BETA-GLUCANOSYLTRANSFERASE GAS1"/>
    <property type="match status" value="1"/>
</dbReference>
<sequence>MASLVVAMLWRVFVTVTLACMGVQGALAPIVVRGNRLYNSQTGERFFIRGITYDYDVSDKNYAASKSIIETNLKSMKGTFNTFRLYNANPERSYDQFMTHMASLGVYVMISASPANLDYYKPYQFATITKAWGPDGTAVVTNGVAQSQKDQTKTCYPSLLLEYGKKLIKDFAKYDNTLAFVIANEIMQEDLTAAACVKAYASDLKNWMRVNSKYLRLIPLAYAGADAPPMSKTKNAEDYTVVKIMGLLCGDKMVNGVSQSSIDIYLINEYRWCNVPGTFVVYENFVKMAKGVPIVMALGEFGCNTQMPRQWTMVPYLFSDSAASKGFTDSFSGGCAYTFGEASVSDDRFPMFKGGSKEIEGLPGTSPTVDYTNLAAQYKAVPSATEKGNFTKDTICKWSPPEPTPGTNPVFLATKTWWPACTDPNIKLETATKWLTNSRQGAVCNSNGGMCEVTIETANPTTEESICGAPIAVPSGGGTCKTNEDCGTHGQCVSGSDGKFNCVCIGCWSGNSCSIYSADLCNKLSNNPAAPKIIFTIVGAFLGLMLLVFGGIGVAASKKAGELRRAEQSVRTRNDSTRQSTR</sequence>
<keyword evidence="3" id="KW-1015">Disulfide bond</keyword>
<accession>A0A6G0WHF9</accession>
<dbReference type="Gene3D" id="3.20.20.80">
    <property type="entry name" value="Glycosidases"/>
    <property type="match status" value="1"/>
</dbReference>
<feature type="signal peptide" evidence="6">
    <location>
        <begin position="1"/>
        <end position="19"/>
    </location>
</feature>
<dbReference type="AlphaFoldDB" id="A0A6G0WHF9"/>
<dbReference type="InterPro" id="IPR000742">
    <property type="entry name" value="EGF"/>
</dbReference>
<evidence type="ECO:0000256" key="5">
    <source>
        <dbReference type="SAM" id="Phobius"/>
    </source>
</evidence>
<evidence type="ECO:0000256" key="2">
    <source>
        <dbReference type="ARBA" id="ARBA00022729"/>
    </source>
</evidence>
<keyword evidence="5" id="KW-1133">Transmembrane helix</keyword>
<dbReference type="GO" id="GO:0005886">
    <property type="term" value="C:plasma membrane"/>
    <property type="evidence" value="ECO:0007669"/>
    <property type="project" value="TreeGrafter"/>
</dbReference>
<dbReference type="PANTHER" id="PTHR31468:SF2">
    <property type="entry name" value="1,3-BETA-GLUCANOSYLTRANSFERASE GAS1"/>
    <property type="match status" value="1"/>
</dbReference>
<evidence type="ECO:0000259" key="7">
    <source>
        <dbReference type="PROSITE" id="PS00022"/>
    </source>
</evidence>
<evidence type="ECO:0000256" key="3">
    <source>
        <dbReference type="ARBA" id="ARBA00023157"/>
    </source>
</evidence>
<dbReference type="SUPFAM" id="SSF51445">
    <property type="entry name" value="(Trans)glycosidases"/>
    <property type="match status" value="1"/>
</dbReference>
<dbReference type="Proteomes" id="UP000481153">
    <property type="component" value="Unassembled WGS sequence"/>
</dbReference>
<comment type="caution">
    <text evidence="8">The sequence shown here is derived from an EMBL/GenBank/DDBJ whole genome shotgun (WGS) entry which is preliminary data.</text>
</comment>
<proteinExistence type="inferred from homology"/>
<evidence type="ECO:0000313" key="9">
    <source>
        <dbReference type="Proteomes" id="UP000481153"/>
    </source>
</evidence>
<protein>
    <recommendedName>
        <fullName evidence="7">EGF-like domain-containing protein</fullName>
    </recommendedName>
</protein>
<feature type="domain" description="EGF-like" evidence="7">
    <location>
        <begin position="502"/>
        <end position="513"/>
    </location>
</feature>